<dbReference type="Pfam" id="PF13896">
    <property type="entry name" value="Glyco_transf_49"/>
    <property type="match status" value="1"/>
</dbReference>
<dbReference type="PANTHER" id="PTHR47411:SF1">
    <property type="entry name" value="B3GNT1, BETA-1,3-N-ACETYLGUCOSAMINYLTRANSFERASE 1, HOMOLOG"/>
    <property type="match status" value="1"/>
</dbReference>
<dbReference type="STRING" id="1611254.A0A2G5TR24"/>
<dbReference type="Proteomes" id="UP000230233">
    <property type="component" value="Chromosome V"/>
</dbReference>
<comment type="caution">
    <text evidence="2">The sequence shown here is derived from an EMBL/GenBank/DDBJ whole genome shotgun (WGS) entry which is preliminary data.</text>
</comment>
<dbReference type="EMBL" id="PDUG01000005">
    <property type="protein sequence ID" value="PIC29755.1"/>
    <property type="molecule type" value="Genomic_DNA"/>
</dbReference>
<keyword evidence="1" id="KW-1133">Transmembrane helix</keyword>
<evidence type="ECO:0000313" key="3">
    <source>
        <dbReference type="Proteomes" id="UP000230233"/>
    </source>
</evidence>
<evidence type="ECO:0000313" key="2">
    <source>
        <dbReference type="EMBL" id="PIC29755.1"/>
    </source>
</evidence>
<name>A0A2G5TR24_9PELO</name>
<reference evidence="3" key="1">
    <citation type="submission" date="2017-10" db="EMBL/GenBank/DDBJ databases">
        <title>Rapid genome shrinkage in a self-fertile nematode reveals novel sperm competition proteins.</title>
        <authorList>
            <person name="Yin D."/>
            <person name="Schwarz E.M."/>
            <person name="Thomas C.G."/>
            <person name="Felde R.L."/>
            <person name="Korf I.F."/>
            <person name="Cutter A.D."/>
            <person name="Schartner C.M."/>
            <person name="Ralston E.J."/>
            <person name="Meyer B.J."/>
            <person name="Haag E.S."/>
        </authorList>
    </citation>
    <scope>NUCLEOTIDE SEQUENCE [LARGE SCALE GENOMIC DNA]</scope>
    <source>
        <strain evidence="3">JU1422</strain>
    </source>
</reference>
<feature type="transmembrane region" description="Helical" evidence="1">
    <location>
        <begin position="9"/>
        <end position="28"/>
    </location>
</feature>
<accession>A0A2G5TR24</accession>
<keyword evidence="3" id="KW-1185">Reference proteome</keyword>
<dbReference type="OrthoDB" id="9974378at2759"/>
<dbReference type="PANTHER" id="PTHR47411">
    <property type="entry name" value="B3GNT1, BETA-1,3-N-ACETYLGUCOSAMINYLTRANSFERASE 1, HOMOLOG"/>
    <property type="match status" value="1"/>
</dbReference>
<dbReference type="AlphaFoldDB" id="A0A2G5TR24"/>
<keyword evidence="1" id="KW-0812">Transmembrane</keyword>
<organism evidence="2 3">
    <name type="scientific">Caenorhabditis nigoni</name>
    <dbReference type="NCBI Taxonomy" id="1611254"/>
    <lineage>
        <taxon>Eukaryota</taxon>
        <taxon>Metazoa</taxon>
        <taxon>Ecdysozoa</taxon>
        <taxon>Nematoda</taxon>
        <taxon>Chromadorea</taxon>
        <taxon>Rhabditida</taxon>
        <taxon>Rhabditina</taxon>
        <taxon>Rhabditomorpha</taxon>
        <taxon>Rhabditoidea</taxon>
        <taxon>Rhabditidae</taxon>
        <taxon>Peloderinae</taxon>
        <taxon>Caenorhabditis</taxon>
    </lineage>
</organism>
<keyword evidence="1" id="KW-0472">Membrane</keyword>
<protein>
    <submittedName>
        <fullName evidence="2">Uncharacterized protein</fullName>
    </submittedName>
</protein>
<sequence>MRPATRSKIWLTISFVVFVVFLYLLGFFKNGFHLKRGQKETEMPTIMHNDEFCILYNFLDATDTFREDGLEPVTLAIHGTSEMMKMIEAKPSNWDGPISLGLFLDFHSTNALEYISILHRCDAEFQRKVTVHFAFRISPFQDKCPVINIGQTENIECEVFLKNRDKYRNSVTGSFQLYPSNLMRNIARRGAKSDIHFIADVDMIMSENFATKIKPIANEMIDGKNKKLLVVRRFETNSTVIPKNHKELEIAVKVNLVDEFHRKFFFAGHQIKNLSDWFKISDASDTISAWEIPYSSSSWEIQPILHRNDLYNADYFPARMRVMQSLIYSSCRAGYTFHLLSHVFDVHEGVKLDDTAYSKSVIAHSKKYGRQIAYDRYVKEMNEKYPDTISRCGTFVM</sequence>
<proteinExistence type="predicted"/>
<gene>
    <name evidence="2" type="primary">Cnig_chr_V.g21245</name>
    <name evidence="2" type="ORF">B9Z55_021245</name>
</gene>
<evidence type="ECO:0000256" key="1">
    <source>
        <dbReference type="SAM" id="Phobius"/>
    </source>
</evidence>